<protein>
    <recommendedName>
        <fullName evidence="1">DUF5641 domain-containing protein</fullName>
    </recommendedName>
</protein>
<feature type="domain" description="DUF5641" evidence="1">
    <location>
        <begin position="134"/>
        <end position="226"/>
    </location>
</feature>
<dbReference type="PANTHER" id="PTHR47331">
    <property type="entry name" value="PHD-TYPE DOMAIN-CONTAINING PROTEIN"/>
    <property type="match status" value="1"/>
</dbReference>
<dbReference type="InterPro" id="IPR043502">
    <property type="entry name" value="DNA/RNA_pol_sf"/>
</dbReference>
<dbReference type="Gene3D" id="3.30.70.270">
    <property type="match status" value="1"/>
</dbReference>
<dbReference type="InterPro" id="IPR040676">
    <property type="entry name" value="DUF5641"/>
</dbReference>
<keyword evidence="3" id="KW-1185">Reference proteome</keyword>
<dbReference type="InterPro" id="IPR043128">
    <property type="entry name" value="Rev_trsase/Diguanyl_cyclase"/>
</dbReference>
<organism evidence="2 3">
    <name type="scientific">Larinioides sclopetarius</name>
    <dbReference type="NCBI Taxonomy" id="280406"/>
    <lineage>
        <taxon>Eukaryota</taxon>
        <taxon>Metazoa</taxon>
        <taxon>Ecdysozoa</taxon>
        <taxon>Arthropoda</taxon>
        <taxon>Chelicerata</taxon>
        <taxon>Arachnida</taxon>
        <taxon>Araneae</taxon>
        <taxon>Araneomorphae</taxon>
        <taxon>Entelegynae</taxon>
        <taxon>Araneoidea</taxon>
        <taxon>Araneidae</taxon>
        <taxon>Larinioides</taxon>
    </lineage>
</organism>
<dbReference type="GO" id="GO:0071897">
    <property type="term" value="P:DNA biosynthetic process"/>
    <property type="evidence" value="ECO:0007669"/>
    <property type="project" value="UniProtKB-ARBA"/>
</dbReference>
<dbReference type="AlphaFoldDB" id="A0AAV1YT77"/>
<dbReference type="Pfam" id="PF18701">
    <property type="entry name" value="DUF5641"/>
    <property type="match status" value="1"/>
</dbReference>
<reference evidence="2 3" key="1">
    <citation type="submission" date="2024-04" db="EMBL/GenBank/DDBJ databases">
        <authorList>
            <person name="Rising A."/>
            <person name="Reimegard J."/>
            <person name="Sonavane S."/>
            <person name="Akerstrom W."/>
            <person name="Nylinder S."/>
            <person name="Hedman E."/>
            <person name="Kallberg Y."/>
        </authorList>
    </citation>
    <scope>NUCLEOTIDE SEQUENCE [LARGE SCALE GENOMIC DNA]</scope>
</reference>
<evidence type="ECO:0000313" key="3">
    <source>
        <dbReference type="Proteomes" id="UP001497382"/>
    </source>
</evidence>
<dbReference type="SUPFAM" id="SSF56672">
    <property type="entry name" value="DNA/RNA polymerases"/>
    <property type="match status" value="1"/>
</dbReference>
<dbReference type="EMBL" id="CAXIEN010000004">
    <property type="protein sequence ID" value="CAL1262171.1"/>
    <property type="molecule type" value="Genomic_DNA"/>
</dbReference>
<name>A0AAV1YT77_9ARAC</name>
<evidence type="ECO:0000259" key="1">
    <source>
        <dbReference type="Pfam" id="PF18701"/>
    </source>
</evidence>
<comment type="caution">
    <text evidence="2">The sequence shown here is derived from an EMBL/GenBank/DDBJ whole genome shotgun (WGS) entry which is preliminary data.</text>
</comment>
<accession>A0AAV1YT77</accession>
<feature type="non-terminal residue" evidence="2">
    <location>
        <position position="1"/>
    </location>
</feature>
<proteinExistence type="predicted"/>
<evidence type="ECO:0000313" key="2">
    <source>
        <dbReference type="EMBL" id="CAL1262171.1"/>
    </source>
</evidence>
<dbReference type="Proteomes" id="UP001497382">
    <property type="component" value="Unassembled WGS sequence"/>
</dbReference>
<dbReference type="Gene3D" id="3.10.10.10">
    <property type="entry name" value="HIV Type 1 Reverse Transcriptase, subunit A, domain 1"/>
    <property type="match status" value="1"/>
</dbReference>
<sequence length="243" mass="28403">VTEHENNAKVYYLPHRPVIREDHSTTKVRVVFDASSHAKDQFSLNDCLHTGHNLLPNLFNLLVHFRINKFAVIADLEKAFLQIQIKKEDRDFTRFFWIDNTEDKEVDIYRMTRVLFGVCSSPFLLAATIKYHLKRWSLVQDLKDKFWTRWSKEYLAQLQPRQKWRTPQPNLQEGQLVLLKDGNKPLQWNLGRIERVIPGEDGLIRVADVKTASTIYRRAINKIIPLPFQNVGQPSNGGRDGQN</sequence>
<gene>
    <name evidence="2" type="ORF">LARSCL_LOCUS832</name>
</gene>